<accession>A0A5Q0UFT0</accession>
<gene>
    <name evidence="2" type="ORF">LC1Nh_0340</name>
</gene>
<protein>
    <recommendedName>
        <fullName evidence="4">DUF92 domain-containing protein</fullName>
    </recommendedName>
</protein>
<dbReference type="GeneID" id="42364723"/>
<keyword evidence="3" id="KW-1185">Reference proteome</keyword>
<organism evidence="2 3">
    <name type="scientific">Candidatus Nanohalobium constans</name>
    <dbReference type="NCBI Taxonomy" id="2565781"/>
    <lineage>
        <taxon>Archaea</taxon>
        <taxon>Candidatus Nanohalarchaeota</taxon>
        <taxon>Candidatus Nanohalobia</taxon>
        <taxon>Candidatus Nanohalobiales</taxon>
        <taxon>Candidatus Nanohalobiaceae</taxon>
        <taxon>Candidatus Nanohalobium</taxon>
    </lineage>
</organism>
<dbReference type="EMBL" id="CP040089">
    <property type="protein sequence ID" value="QGA80241.1"/>
    <property type="molecule type" value="Genomic_DNA"/>
</dbReference>
<evidence type="ECO:0008006" key="4">
    <source>
        <dbReference type="Google" id="ProtNLM"/>
    </source>
</evidence>
<name>A0A5Q0UFT0_9ARCH</name>
<feature type="transmembrane region" description="Helical" evidence="1">
    <location>
        <begin position="61"/>
        <end position="79"/>
    </location>
</feature>
<evidence type="ECO:0000313" key="3">
    <source>
        <dbReference type="Proteomes" id="UP000377803"/>
    </source>
</evidence>
<proteinExistence type="predicted"/>
<dbReference type="AlphaFoldDB" id="A0A5Q0UFT0"/>
<sequence length="117" mass="12993">MEILGREISFTPFNVGFVIGTLSVVAIFYVESSLARNFLGFLIGLGFSPAFTSESSHSNRYFALAFVFIAFTLMILAGFRWPLIISFFILAISATVEADSRATMEAVRKCREENPGY</sequence>
<feature type="transmembrane region" description="Helical" evidence="1">
    <location>
        <begin position="12"/>
        <end position="30"/>
    </location>
</feature>
<evidence type="ECO:0000256" key="1">
    <source>
        <dbReference type="SAM" id="Phobius"/>
    </source>
</evidence>
<dbReference type="KEGG" id="ncon:LC1Nh_0340"/>
<evidence type="ECO:0000313" key="2">
    <source>
        <dbReference type="EMBL" id="QGA80241.1"/>
    </source>
</evidence>
<reference evidence="3" key="1">
    <citation type="submission" date="2019-05" db="EMBL/GenBank/DDBJ databases">
        <title>Candidatus Nanohalobium constans, a novel model system to study the DPANN nano-sized archaea: genomic and physiological characterization of a nanoarchaeon co-cultured with its chitinotrophic host.</title>
        <authorList>
            <person name="La Cono V."/>
            <person name="Arcadi E."/>
            <person name="Crisafi F."/>
            <person name="Denaro R."/>
            <person name="La Spada G."/>
            <person name="Messina E."/>
            <person name="Smedile F."/>
            <person name="Toshchakov S.V."/>
            <person name="Shevchenko M.A."/>
            <person name="Golyshin P.N."/>
            <person name="Golyshina O.V."/>
            <person name="Ferrer M."/>
            <person name="Rohde M."/>
            <person name="Mushegian A."/>
            <person name="Sorokin D.Y."/>
            <person name="Giuliano L."/>
            <person name="Yakimov M.M."/>
        </authorList>
    </citation>
    <scope>NUCLEOTIDE SEQUENCE [LARGE SCALE GENOMIC DNA]</scope>
    <source>
        <strain evidence="3">LC1Nh</strain>
    </source>
</reference>
<dbReference type="Proteomes" id="UP000377803">
    <property type="component" value="Chromosome"/>
</dbReference>
<dbReference type="RefSeq" id="WP_153549980.1">
    <property type="nucleotide sequence ID" value="NZ_CP040089.1"/>
</dbReference>
<keyword evidence="1" id="KW-1133">Transmembrane helix</keyword>
<keyword evidence="1" id="KW-0812">Transmembrane</keyword>
<keyword evidence="1" id="KW-0472">Membrane</keyword>